<dbReference type="NCBIfam" id="NF047389">
    <property type="entry name" value="ATPase_Sll1717"/>
    <property type="match status" value="1"/>
</dbReference>
<evidence type="ECO:0000313" key="1">
    <source>
        <dbReference type="EMBL" id="NVO77077.1"/>
    </source>
</evidence>
<dbReference type="EMBL" id="JABXYJ010000002">
    <property type="protein sequence ID" value="NVO77077.1"/>
    <property type="molecule type" value="Genomic_DNA"/>
</dbReference>
<protein>
    <submittedName>
        <fullName evidence="1">DNA repair protein</fullName>
    </submittedName>
</protein>
<dbReference type="InterPro" id="IPR059206">
    <property type="entry name" value="Sll1717-like"/>
</dbReference>
<proteinExistence type="predicted"/>
<keyword evidence="2" id="KW-1185">Reference proteome</keyword>
<name>A0A850QDV6_9BURK</name>
<organism evidence="1 2">
    <name type="scientific">Undibacterium oligocarboniphilum</name>
    <dbReference type="NCBI Taxonomy" id="666702"/>
    <lineage>
        <taxon>Bacteria</taxon>
        <taxon>Pseudomonadati</taxon>
        <taxon>Pseudomonadota</taxon>
        <taxon>Betaproteobacteria</taxon>
        <taxon>Burkholderiales</taxon>
        <taxon>Oxalobacteraceae</taxon>
        <taxon>Undibacterium</taxon>
    </lineage>
</organism>
<reference evidence="1 2" key="1">
    <citation type="submission" date="2020-06" db="EMBL/GenBank/DDBJ databases">
        <authorList>
            <person name="Qiu C."/>
            <person name="Liu Z."/>
        </authorList>
    </citation>
    <scope>NUCLEOTIDE SEQUENCE [LARGE SCALE GENOMIC DNA]</scope>
    <source>
        <strain evidence="1 2">EM 1</strain>
    </source>
</reference>
<dbReference type="Proteomes" id="UP000588051">
    <property type="component" value="Unassembled WGS sequence"/>
</dbReference>
<gene>
    <name evidence="1" type="ORF">HV832_04450</name>
</gene>
<dbReference type="AlphaFoldDB" id="A0A850QDV6"/>
<dbReference type="InterPro" id="IPR027417">
    <property type="entry name" value="P-loop_NTPase"/>
</dbReference>
<accession>A0A850QDV6</accession>
<evidence type="ECO:0000313" key="2">
    <source>
        <dbReference type="Proteomes" id="UP000588051"/>
    </source>
</evidence>
<dbReference type="SUPFAM" id="SSF52540">
    <property type="entry name" value="P-loop containing nucleoside triphosphate hydrolases"/>
    <property type="match status" value="1"/>
</dbReference>
<sequence length="516" mass="59922">MSQCFVDTGDFETLIDCSKPQRILVGRTGAGKSALIANLKNSEDNVIEITPENLSLNFISNSDMLSTLEKAGVKLDIFYSLLWKHVFTVELLRYKYDLSNEENTKKWSFSFLSALNKKDQTKERALNYIRDWGDKFWYQTEYRIKEVTQKLEGELKSSLGTNIELLKSETNIGIKGSEEKKFEVISKAQSVVNSIQVKLLSDVMRLLAEEVFNDPKQKYYVVIDKLDENWVESELRYRLIRSLIETVKSFRVIPNVKIVVALRLDLLRSVFERTRDSGFQEEKYQSLLLPIHWDKRVLEDLLNKRVAKFTSEQYTKRPLTLRELFPESISRERFVDYLFNRTLYRPRDAIAFVNECLKQAYGQTKIMVQTVRLAEIEYSAQRFDYLCYEWGDHFPNLSQYLPLLEKMPNSFKLSSMSKLKIDEFCLQHCINDSENSKDPIIRAGNAYLNNNSLHAFIIVLVKALFQIGAIGIKTDSFSGQIWSFLGTRTPSDGQIKPTSEIFVHPMLWSRLGVNPK</sequence>
<comment type="caution">
    <text evidence="1">The sequence shown here is derived from an EMBL/GenBank/DDBJ whole genome shotgun (WGS) entry which is preliminary data.</text>
</comment>